<dbReference type="EMBL" id="AGAZ01000061">
    <property type="protein sequence ID" value="EGZ45154.1"/>
    <property type="molecule type" value="Genomic_DNA"/>
</dbReference>
<evidence type="ECO:0000313" key="1">
    <source>
        <dbReference type="EMBL" id="EGZ45154.1"/>
    </source>
</evidence>
<protein>
    <submittedName>
        <fullName evidence="1">Uncharacterized protein</fullName>
    </submittedName>
</protein>
<comment type="caution">
    <text evidence="1">The sequence shown here is derived from an EMBL/GenBank/DDBJ whole genome shotgun (WGS) entry which is preliminary data.</text>
</comment>
<dbReference type="PATRIC" id="fig|1030841.3.peg.1705"/>
<keyword evidence="2" id="KW-1185">Reference proteome</keyword>
<dbReference type="HOGENOM" id="CLU_2936883_0_0_4"/>
<proteinExistence type="predicted"/>
<organism evidence="1 2">
    <name type="scientific">Neisseria wadsworthii 9715</name>
    <dbReference type="NCBI Taxonomy" id="1030841"/>
    <lineage>
        <taxon>Bacteria</taxon>
        <taxon>Pseudomonadati</taxon>
        <taxon>Pseudomonadota</taxon>
        <taxon>Betaproteobacteria</taxon>
        <taxon>Neisseriales</taxon>
        <taxon>Neisseriaceae</taxon>
        <taxon>Neisseria</taxon>
    </lineage>
</organism>
<name>G4CRK3_9NEIS</name>
<dbReference type="AlphaFoldDB" id="G4CRK3"/>
<sequence>MLKRLVYFCLARLLFEDQLNQESAEEFAKIPAEQVSEAVKDNTRLFQCFGKSTKMARLCF</sequence>
<dbReference type="Proteomes" id="UP000005336">
    <property type="component" value="Unassembled WGS sequence"/>
</dbReference>
<reference evidence="1 2" key="1">
    <citation type="submission" date="2011-06" db="EMBL/GenBank/DDBJ databases">
        <authorList>
            <person name="Muzny D."/>
            <person name="Qin X."/>
            <person name="Deng J."/>
            <person name="Jiang H."/>
            <person name="Liu Y."/>
            <person name="Qu J."/>
            <person name="Song X.-Z."/>
            <person name="Zhang L."/>
            <person name="Thornton R."/>
            <person name="Coyle M."/>
            <person name="Francisco L."/>
            <person name="Jackson L."/>
            <person name="Javaid M."/>
            <person name="Korchina V."/>
            <person name="Kovar C."/>
            <person name="Mata R."/>
            <person name="Mathew T."/>
            <person name="Ngo R."/>
            <person name="Nguyen L."/>
            <person name="Nguyen N."/>
            <person name="Okwuonu G."/>
            <person name="Ongeri F."/>
            <person name="Pham C."/>
            <person name="Simmons D."/>
            <person name="Wilczek-Boney K."/>
            <person name="Hale W."/>
            <person name="Jakkamsetti A."/>
            <person name="Pham P."/>
            <person name="Ruth R."/>
            <person name="San Lucas F."/>
            <person name="Warren J."/>
            <person name="Zhang J."/>
            <person name="Zhao Z."/>
            <person name="Zhou C."/>
            <person name="Zhu D."/>
            <person name="Lee S."/>
            <person name="Bess C."/>
            <person name="Blankenburg K."/>
            <person name="Forbes L."/>
            <person name="Fu Q."/>
            <person name="Gubbala S."/>
            <person name="Hirani K."/>
            <person name="Jayaseelan J.C."/>
            <person name="Lara F."/>
            <person name="Munidasa M."/>
            <person name="Palculict T."/>
            <person name="Patil S."/>
            <person name="Pu L.-L."/>
            <person name="Saada N."/>
            <person name="Tang L."/>
            <person name="Weissenberger G."/>
            <person name="Zhu Y."/>
            <person name="Hemphill L."/>
            <person name="Shang Y."/>
            <person name="Youmans B."/>
            <person name="Ayvaz T."/>
            <person name="Ross M."/>
            <person name="Santibanez J."/>
            <person name="Aqrawi P."/>
            <person name="Gross S."/>
            <person name="Joshi V."/>
            <person name="Fowler G."/>
            <person name="Nazareth L."/>
            <person name="Reid J."/>
            <person name="Worley K."/>
            <person name="Petrosino J."/>
            <person name="Highlander S."/>
            <person name="Gibbs R."/>
        </authorList>
    </citation>
    <scope>NUCLEOTIDE SEQUENCE [LARGE SCALE GENOMIC DNA]</scope>
    <source>
        <strain evidence="1 2">9715</strain>
    </source>
</reference>
<evidence type="ECO:0000313" key="2">
    <source>
        <dbReference type="Proteomes" id="UP000005336"/>
    </source>
</evidence>
<gene>
    <name evidence="1" type="ORF">HMPREF9370_1713</name>
</gene>
<dbReference type="STRING" id="1030841.HMPREF9370_1713"/>
<accession>G4CRK3</accession>